<dbReference type="GeneID" id="37039569"/>
<accession>A0A316W8C3</accession>
<keyword evidence="3" id="KW-1185">Reference proteome</keyword>
<name>A0A316W8C3_9BASI</name>
<dbReference type="Proteomes" id="UP000245783">
    <property type="component" value="Unassembled WGS sequence"/>
</dbReference>
<dbReference type="EMBL" id="KZ819352">
    <property type="protein sequence ID" value="PWN46160.1"/>
    <property type="molecule type" value="Genomic_DNA"/>
</dbReference>
<feature type="region of interest" description="Disordered" evidence="1">
    <location>
        <begin position="175"/>
        <end position="202"/>
    </location>
</feature>
<organism evidence="2 3">
    <name type="scientific">Ceraceosorus guamensis</name>
    <dbReference type="NCBI Taxonomy" id="1522189"/>
    <lineage>
        <taxon>Eukaryota</taxon>
        <taxon>Fungi</taxon>
        <taxon>Dikarya</taxon>
        <taxon>Basidiomycota</taxon>
        <taxon>Ustilaginomycotina</taxon>
        <taxon>Exobasidiomycetes</taxon>
        <taxon>Ceraceosorales</taxon>
        <taxon>Ceraceosoraceae</taxon>
        <taxon>Ceraceosorus</taxon>
    </lineage>
</organism>
<evidence type="ECO:0000256" key="1">
    <source>
        <dbReference type="SAM" id="MobiDB-lite"/>
    </source>
</evidence>
<gene>
    <name evidence="2" type="ORF">IE81DRAFT_85315</name>
</gene>
<proteinExistence type="predicted"/>
<evidence type="ECO:0000313" key="3">
    <source>
        <dbReference type="Proteomes" id="UP000245783"/>
    </source>
</evidence>
<dbReference type="RefSeq" id="XP_025373320.1">
    <property type="nucleotide sequence ID" value="XM_025517699.1"/>
</dbReference>
<evidence type="ECO:0000313" key="2">
    <source>
        <dbReference type="EMBL" id="PWN46160.1"/>
    </source>
</evidence>
<protein>
    <submittedName>
        <fullName evidence="2">Uncharacterized protein</fullName>
    </submittedName>
</protein>
<dbReference type="AlphaFoldDB" id="A0A316W8C3"/>
<dbReference type="InParanoid" id="A0A316W8C3"/>
<reference evidence="2 3" key="1">
    <citation type="journal article" date="2018" name="Mol. Biol. Evol.">
        <title>Broad Genomic Sampling Reveals a Smut Pathogenic Ancestry of the Fungal Clade Ustilaginomycotina.</title>
        <authorList>
            <person name="Kijpornyongpan T."/>
            <person name="Mondo S.J."/>
            <person name="Barry K."/>
            <person name="Sandor L."/>
            <person name="Lee J."/>
            <person name="Lipzen A."/>
            <person name="Pangilinan J."/>
            <person name="LaButti K."/>
            <person name="Hainaut M."/>
            <person name="Henrissat B."/>
            <person name="Grigoriev I.V."/>
            <person name="Spatafora J.W."/>
            <person name="Aime M.C."/>
        </authorList>
    </citation>
    <scope>NUCLEOTIDE SEQUENCE [LARGE SCALE GENOMIC DNA]</scope>
    <source>
        <strain evidence="2 3">MCA 4658</strain>
    </source>
</reference>
<sequence>MIKARGPRWVCRVARSLSARRGCASFGCSANALVLPQTDADHGLDTRYATIATHMRIGVAVGDSAWKVRTACARRACTVMTPERRSTIRSGKHARGTWGAETLLKVVLRLSARLASDAACGRAAAAVMGAARSVRRAVRTAQRCRVAVATRLLAWLAVVTSRRVHGGWMRRVDASGPQSRLASGGRCGVKTQGRNGEKEEDGDGSLCLYDMRAETLVPPGRDWEEKWKIGAGEGKSVRERAFVERRSDLGWDWELCPLRRRTARIAGRIGASTRLPNTLGRGWMGWMRGRRAGEQSNSSPDSSSGCGCVRMQSQRRACAGLHEEARPHCWRA</sequence>